<dbReference type="CDD" id="cd06222">
    <property type="entry name" value="RNase_H_like"/>
    <property type="match status" value="1"/>
</dbReference>
<reference evidence="2" key="1">
    <citation type="journal article" date="2012" name="Nat. Biotechnol.">
        <title>Draft genome sequence of pigeonpea (Cajanus cajan), an orphan legume crop of resource-poor farmers.</title>
        <authorList>
            <person name="Varshney R.K."/>
            <person name="Chen W."/>
            <person name="Li Y."/>
            <person name="Bharti A.K."/>
            <person name="Saxena R.K."/>
            <person name="Schlueter J.A."/>
            <person name="Donoghue M.T."/>
            <person name="Azam S."/>
            <person name="Fan G."/>
            <person name="Whaley A.M."/>
            <person name="Farmer A.D."/>
            <person name="Sheridan J."/>
            <person name="Iwata A."/>
            <person name="Tuteja R."/>
            <person name="Penmetsa R.V."/>
            <person name="Wu W."/>
            <person name="Upadhyaya H.D."/>
            <person name="Yang S.P."/>
            <person name="Shah T."/>
            <person name="Saxena K.B."/>
            <person name="Michael T."/>
            <person name="McCombie W.R."/>
            <person name="Yang B."/>
            <person name="Zhang G."/>
            <person name="Yang H."/>
            <person name="Wang J."/>
            <person name="Spillane C."/>
            <person name="Cook D.R."/>
            <person name="May G.D."/>
            <person name="Xu X."/>
            <person name="Jackson S.A."/>
        </authorList>
    </citation>
    <scope>NUCLEOTIDE SEQUENCE [LARGE SCALE GENOMIC DNA]</scope>
</reference>
<keyword evidence="3" id="KW-1185">Reference proteome</keyword>
<dbReference type="PANTHER" id="PTHR47723:SF19">
    <property type="entry name" value="POLYNUCLEOTIDYL TRANSFERASE, RIBONUCLEASE H-LIKE SUPERFAMILY PROTEIN"/>
    <property type="match status" value="1"/>
</dbReference>
<gene>
    <name evidence="2" type="ORF">KK1_041864</name>
</gene>
<sequence>MGTGGILQNHRGTWILDFSSNKGHGDAQLAKLLAVRNEFQVAWDSGFTNIVCESDALNVVNVVNKQSDMNFHPHAQVIFQIRSLLVKCWTGLVTHTPRGSNSVTDILAKLEAKSS</sequence>
<name>A0A151R312_CAJCA</name>
<dbReference type="InterPro" id="IPR044730">
    <property type="entry name" value="RNase_H-like_dom_plant"/>
</dbReference>
<dbReference type="EMBL" id="KQ484151">
    <property type="protein sequence ID" value="KYP36988.1"/>
    <property type="molecule type" value="Genomic_DNA"/>
</dbReference>
<dbReference type="SUPFAM" id="SSF53098">
    <property type="entry name" value="Ribonuclease H-like"/>
    <property type="match status" value="1"/>
</dbReference>
<proteinExistence type="predicted"/>
<evidence type="ECO:0000313" key="2">
    <source>
        <dbReference type="EMBL" id="KYP36988.1"/>
    </source>
</evidence>
<accession>A0A151R312</accession>
<dbReference type="InterPro" id="IPR053151">
    <property type="entry name" value="RNase_H-like"/>
</dbReference>
<dbReference type="OrthoDB" id="1435059at2759"/>
<dbReference type="InterPro" id="IPR036397">
    <property type="entry name" value="RNaseH_sf"/>
</dbReference>
<feature type="domain" description="RNase H type-1" evidence="1">
    <location>
        <begin position="2"/>
        <end position="109"/>
    </location>
</feature>
<protein>
    <recommendedName>
        <fullName evidence="1">RNase H type-1 domain-containing protein</fullName>
    </recommendedName>
</protein>
<dbReference type="Pfam" id="PF13456">
    <property type="entry name" value="RVT_3"/>
    <property type="match status" value="1"/>
</dbReference>
<organism evidence="2 3">
    <name type="scientific">Cajanus cajan</name>
    <name type="common">Pigeon pea</name>
    <name type="synonym">Cajanus indicus</name>
    <dbReference type="NCBI Taxonomy" id="3821"/>
    <lineage>
        <taxon>Eukaryota</taxon>
        <taxon>Viridiplantae</taxon>
        <taxon>Streptophyta</taxon>
        <taxon>Embryophyta</taxon>
        <taxon>Tracheophyta</taxon>
        <taxon>Spermatophyta</taxon>
        <taxon>Magnoliopsida</taxon>
        <taxon>eudicotyledons</taxon>
        <taxon>Gunneridae</taxon>
        <taxon>Pentapetalae</taxon>
        <taxon>rosids</taxon>
        <taxon>fabids</taxon>
        <taxon>Fabales</taxon>
        <taxon>Fabaceae</taxon>
        <taxon>Papilionoideae</taxon>
        <taxon>50 kb inversion clade</taxon>
        <taxon>NPAAA clade</taxon>
        <taxon>indigoferoid/millettioid clade</taxon>
        <taxon>Phaseoleae</taxon>
        <taxon>Cajanus</taxon>
    </lineage>
</organism>
<dbReference type="GO" id="GO:0004523">
    <property type="term" value="F:RNA-DNA hybrid ribonuclease activity"/>
    <property type="evidence" value="ECO:0007669"/>
    <property type="project" value="InterPro"/>
</dbReference>
<dbReference type="AlphaFoldDB" id="A0A151R312"/>
<dbReference type="PANTHER" id="PTHR47723">
    <property type="entry name" value="OS05G0353850 PROTEIN"/>
    <property type="match status" value="1"/>
</dbReference>
<evidence type="ECO:0000259" key="1">
    <source>
        <dbReference type="Pfam" id="PF13456"/>
    </source>
</evidence>
<dbReference type="InterPro" id="IPR012337">
    <property type="entry name" value="RNaseH-like_sf"/>
</dbReference>
<dbReference type="Proteomes" id="UP000075243">
    <property type="component" value="Unassembled WGS sequence"/>
</dbReference>
<dbReference type="GO" id="GO:0003676">
    <property type="term" value="F:nucleic acid binding"/>
    <property type="evidence" value="ECO:0007669"/>
    <property type="project" value="InterPro"/>
</dbReference>
<dbReference type="Gramene" id="C.cajan_39493.t">
    <property type="protein sequence ID" value="C.cajan_39493.t.cds1"/>
    <property type="gene ID" value="C.cajan_39493"/>
</dbReference>
<dbReference type="InterPro" id="IPR002156">
    <property type="entry name" value="RNaseH_domain"/>
</dbReference>
<dbReference type="Gene3D" id="3.30.420.10">
    <property type="entry name" value="Ribonuclease H-like superfamily/Ribonuclease H"/>
    <property type="match status" value="1"/>
</dbReference>
<evidence type="ECO:0000313" key="3">
    <source>
        <dbReference type="Proteomes" id="UP000075243"/>
    </source>
</evidence>